<evidence type="ECO:0000256" key="1">
    <source>
        <dbReference type="SAM" id="MobiDB-lite"/>
    </source>
</evidence>
<dbReference type="AlphaFoldDB" id="A0A402BDQ6"/>
<gene>
    <name evidence="2" type="ORF">KDA_48810</name>
</gene>
<dbReference type="Proteomes" id="UP000287171">
    <property type="component" value="Unassembled WGS sequence"/>
</dbReference>
<keyword evidence="3" id="KW-1185">Reference proteome</keyword>
<accession>A0A402BDQ6</accession>
<name>A0A402BDQ6_9CHLR</name>
<feature type="compositionally biased region" description="Low complexity" evidence="1">
    <location>
        <begin position="32"/>
        <end position="50"/>
    </location>
</feature>
<proteinExistence type="predicted"/>
<protein>
    <submittedName>
        <fullName evidence="2">Uncharacterized protein</fullName>
    </submittedName>
</protein>
<evidence type="ECO:0000313" key="3">
    <source>
        <dbReference type="Proteomes" id="UP000287171"/>
    </source>
</evidence>
<reference evidence="3" key="1">
    <citation type="submission" date="2018-12" db="EMBL/GenBank/DDBJ databases">
        <title>Tengunoibacter tsumagoiensis gen. nov., sp. nov., Dictyobacter kobayashii sp. nov., D. alpinus sp. nov., and D. joshuensis sp. nov. and description of Dictyobacteraceae fam. nov. within the order Ktedonobacterales isolated from Tengu-no-mugimeshi.</title>
        <authorList>
            <person name="Wang C.M."/>
            <person name="Zheng Y."/>
            <person name="Sakai Y."/>
            <person name="Toyoda A."/>
            <person name="Minakuchi Y."/>
            <person name="Abe K."/>
            <person name="Yokota A."/>
            <person name="Yabe S."/>
        </authorList>
    </citation>
    <scope>NUCLEOTIDE SEQUENCE [LARGE SCALE GENOMIC DNA]</scope>
    <source>
        <strain evidence="3">Uno16</strain>
    </source>
</reference>
<feature type="region of interest" description="Disordered" evidence="1">
    <location>
        <begin position="29"/>
        <end position="56"/>
    </location>
</feature>
<organism evidence="2 3">
    <name type="scientific">Dictyobacter alpinus</name>
    <dbReference type="NCBI Taxonomy" id="2014873"/>
    <lineage>
        <taxon>Bacteria</taxon>
        <taxon>Bacillati</taxon>
        <taxon>Chloroflexota</taxon>
        <taxon>Ktedonobacteria</taxon>
        <taxon>Ktedonobacterales</taxon>
        <taxon>Dictyobacteraceae</taxon>
        <taxon>Dictyobacter</taxon>
    </lineage>
</organism>
<sequence>MLIIGGGLLLIILLGGTLAILWQSIHAGPGRSTASQRQPTPTTTTSNSCTGGWKQLSMSTPHTTALTLQGVAALSSKDVWADSYHRTRDGRYLGYWPG</sequence>
<comment type="caution">
    <text evidence="2">The sequence shown here is derived from an EMBL/GenBank/DDBJ whole genome shotgun (WGS) entry which is preliminary data.</text>
</comment>
<dbReference type="EMBL" id="BIFT01000002">
    <property type="protein sequence ID" value="GCE29397.1"/>
    <property type="molecule type" value="Genomic_DNA"/>
</dbReference>
<evidence type="ECO:0000313" key="2">
    <source>
        <dbReference type="EMBL" id="GCE29397.1"/>
    </source>
</evidence>